<sequence length="235" mass="24999">MAPALAPKEYPYTVVGVLEIFYEDGGVMKKWVGSGYLVKTAAHPERKDIVLTAAHNLVFLRRPGPLELHFTVYGDRDVYTIAARRDGTLRYAIPEGYDRFPGNPAFDYAVMILQEGAGGANAPLTLATVGETLRTPATIAGGLSAKVQEGDRKVYCSAVTAEKRRDTALYYPEDATAKGMSGGPVLVEERASTWTSIGVVTGTGIVDGELKGIAAPIFEETAESIDALIASSLAG</sequence>
<dbReference type="Gene3D" id="2.40.10.10">
    <property type="entry name" value="Trypsin-like serine proteases"/>
    <property type="match status" value="2"/>
</dbReference>
<dbReference type="Proteomes" id="UP000662747">
    <property type="component" value="Chromosome"/>
</dbReference>
<evidence type="ECO:0000313" key="2">
    <source>
        <dbReference type="Proteomes" id="UP000662747"/>
    </source>
</evidence>
<name>A0ABX7P7J4_9BACT</name>
<organism evidence="1 2">
    <name type="scientific">Pyxidicoccus parkwayensis</name>
    <dbReference type="NCBI Taxonomy" id="2813578"/>
    <lineage>
        <taxon>Bacteria</taxon>
        <taxon>Pseudomonadati</taxon>
        <taxon>Myxococcota</taxon>
        <taxon>Myxococcia</taxon>
        <taxon>Myxococcales</taxon>
        <taxon>Cystobacterineae</taxon>
        <taxon>Myxococcaceae</taxon>
        <taxon>Pyxidicoccus</taxon>
    </lineage>
</organism>
<dbReference type="EMBL" id="CP071090">
    <property type="protein sequence ID" value="QSQ26435.1"/>
    <property type="molecule type" value="Genomic_DNA"/>
</dbReference>
<dbReference type="InterPro" id="IPR009003">
    <property type="entry name" value="Peptidase_S1_PA"/>
</dbReference>
<protein>
    <recommendedName>
        <fullName evidence="3">Serine protease</fullName>
    </recommendedName>
</protein>
<gene>
    <name evidence="1" type="ORF">JY651_16540</name>
</gene>
<keyword evidence="2" id="KW-1185">Reference proteome</keyword>
<dbReference type="SUPFAM" id="SSF50494">
    <property type="entry name" value="Trypsin-like serine proteases"/>
    <property type="match status" value="1"/>
</dbReference>
<evidence type="ECO:0000313" key="1">
    <source>
        <dbReference type="EMBL" id="QSQ26435.1"/>
    </source>
</evidence>
<evidence type="ECO:0008006" key="3">
    <source>
        <dbReference type="Google" id="ProtNLM"/>
    </source>
</evidence>
<dbReference type="InterPro" id="IPR043504">
    <property type="entry name" value="Peptidase_S1_PA_chymotrypsin"/>
</dbReference>
<proteinExistence type="predicted"/>
<reference evidence="1 2" key="1">
    <citation type="submission" date="2021-02" db="EMBL/GenBank/DDBJ databases">
        <title>De Novo genome assembly of isolated myxobacteria.</title>
        <authorList>
            <person name="Stevens D.C."/>
        </authorList>
    </citation>
    <scope>NUCLEOTIDE SEQUENCE [LARGE SCALE GENOMIC DNA]</scope>
    <source>
        <strain evidence="2">SCPEA02</strain>
    </source>
</reference>
<dbReference type="RefSeq" id="WP_206727982.1">
    <property type="nucleotide sequence ID" value="NZ_CP071090.1"/>
</dbReference>
<accession>A0ABX7P7J4</accession>